<evidence type="ECO:0000313" key="2">
    <source>
        <dbReference type="Ensembl" id="ENSMALP00000009592.1"/>
    </source>
</evidence>
<dbReference type="PANTHER" id="PTHR31450">
    <property type="entry name" value="LEUCINE-RICH REPEAT-CONTAINING PROTEIN 19 LRRC19 FAMILY MEMBER"/>
    <property type="match status" value="1"/>
</dbReference>
<evidence type="ECO:0000256" key="1">
    <source>
        <dbReference type="SAM" id="Phobius"/>
    </source>
</evidence>
<dbReference type="AlphaFoldDB" id="A0A3Q3J844"/>
<sequence>MRCTFQRIKEANKTKGGIFYEIPKSMPWSYLFAGLGTILAISALIVMAIKFRLFHRFLASYRHSLLQESDGVRGTVSRLEEDDDGFIEDNYIQTSEKEKFKINLSVRDKFSLKCLIFILQ</sequence>
<keyword evidence="3" id="KW-1185">Reference proteome</keyword>
<dbReference type="Proteomes" id="UP000261600">
    <property type="component" value="Unplaced"/>
</dbReference>
<dbReference type="Ensembl" id="ENSMALT00000009794.1">
    <property type="protein sequence ID" value="ENSMALP00000009592.1"/>
    <property type="gene ID" value="ENSMALG00000006817.1"/>
</dbReference>
<feature type="transmembrane region" description="Helical" evidence="1">
    <location>
        <begin position="28"/>
        <end position="49"/>
    </location>
</feature>
<organism evidence="2 3">
    <name type="scientific">Monopterus albus</name>
    <name type="common">Swamp eel</name>
    <dbReference type="NCBI Taxonomy" id="43700"/>
    <lineage>
        <taxon>Eukaryota</taxon>
        <taxon>Metazoa</taxon>
        <taxon>Chordata</taxon>
        <taxon>Craniata</taxon>
        <taxon>Vertebrata</taxon>
        <taxon>Euteleostomi</taxon>
        <taxon>Actinopterygii</taxon>
        <taxon>Neopterygii</taxon>
        <taxon>Teleostei</taxon>
        <taxon>Neoteleostei</taxon>
        <taxon>Acanthomorphata</taxon>
        <taxon>Anabantaria</taxon>
        <taxon>Synbranchiformes</taxon>
        <taxon>Synbranchidae</taxon>
        <taxon>Monopterus</taxon>
    </lineage>
</organism>
<evidence type="ECO:0000313" key="3">
    <source>
        <dbReference type="Proteomes" id="UP000261600"/>
    </source>
</evidence>
<reference evidence="2" key="1">
    <citation type="submission" date="2025-08" db="UniProtKB">
        <authorList>
            <consortium name="Ensembl"/>
        </authorList>
    </citation>
    <scope>IDENTIFICATION</scope>
</reference>
<protein>
    <submittedName>
        <fullName evidence="2">Uncharacterized protein</fullName>
    </submittedName>
</protein>
<keyword evidence="1" id="KW-0812">Transmembrane</keyword>
<keyword evidence="1" id="KW-1133">Transmembrane helix</keyword>
<dbReference type="PANTHER" id="PTHR31450:SF3">
    <property type="entry name" value="TYPE III ENDOSOME MEMBRANE PROTEIN TEMP"/>
    <property type="match status" value="1"/>
</dbReference>
<proteinExistence type="predicted"/>
<accession>A0A3Q3J844</accession>
<name>A0A3Q3J844_MONAL</name>
<reference evidence="2" key="2">
    <citation type="submission" date="2025-09" db="UniProtKB">
        <authorList>
            <consortium name="Ensembl"/>
        </authorList>
    </citation>
    <scope>IDENTIFICATION</scope>
</reference>
<keyword evidence="1" id="KW-0472">Membrane</keyword>